<keyword evidence="11" id="KW-1185">Reference proteome</keyword>
<dbReference type="InterPro" id="IPR051939">
    <property type="entry name" value="Glycosyltr_41/O-GlcNAc_trsf"/>
</dbReference>
<evidence type="ECO:0000256" key="6">
    <source>
        <dbReference type="ARBA" id="ARBA00022737"/>
    </source>
</evidence>
<dbReference type="PANTHER" id="PTHR44835:SF1">
    <property type="entry name" value="PROTEIN O-GLCNAC TRANSFERASE"/>
    <property type="match status" value="1"/>
</dbReference>
<evidence type="ECO:0000256" key="4">
    <source>
        <dbReference type="ARBA" id="ARBA00022676"/>
    </source>
</evidence>
<evidence type="ECO:0000256" key="8">
    <source>
        <dbReference type="PROSITE-ProRule" id="PRU00339"/>
    </source>
</evidence>
<dbReference type="EC" id="2.4.1.255" evidence="3"/>
<dbReference type="AlphaFoldDB" id="A0A840BPN9"/>
<evidence type="ECO:0000256" key="2">
    <source>
        <dbReference type="ARBA" id="ARBA00005386"/>
    </source>
</evidence>
<reference evidence="10 11" key="1">
    <citation type="submission" date="2020-08" db="EMBL/GenBank/DDBJ databases">
        <title>Genomic Encyclopedia of Type Strains, Phase IV (KMG-IV): sequencing the most valuable type-strain genomes for metagenomic binning, comparative biology and taxonomic classification.</title>
        <authorList>
            <person name="Goeker M."/>
        </authorList>
    </citation>
    <scope>NUCLEOTIDE SEQUENCE [LARGE SCALE GENOMIC DNA]</scope>
    <source>
        <strain evidence="10 11">DSM 106739</strain>
    </source>
</reference>
<keyword evidence="7 8" id="KW-0802">TPR repeat</keyword>
<evidence type="ECO:0000256" key="7">
    <source>
        <dbReference type="ARBA" id="ARBA00022803"/>
    </source>
</evidence>
<comment type="caution">
    <text evidence="10">The sequence shown here is derived from an EMBL/GenBank/DDBJ whole genome shotgun (WGS) entry which is preliminary data.</text>
</comment>
<dbReference type="Pfam" id="PF13844">
    <property type="entry name" value="Glyco_transf_41"/>
    <property type="match status" value="2"/>
</dbReference>
<dbReference type="SUPFAM" id="SSF48452">
    <property type="entry name" value="TPR-like"/>
    <property type="match status" value="1"/>
</dbReference>
<comment type="pathway">
    <text evidence="1">Protein modification; protein glycosylation.</text>
</comment>
<keyword evidence="5 10" id="KW-0808">Transferase</keyword>
<dbReference type="PANTHER" id="PTHR44835">
    <property type="entry name" value="UDP-N-ACETYLGLUCOSAMINE--PEPTIDE N-ACETYLGLUCOSAMINYLTRANSFERASE SPINDLY-RELATED"/>
    <property type="match status" value="1"/>
</dbReference>
<evidence type="ECO:0000256" key="1">
    <source>
        <dbReference type="ARBA" id="ARBA00004922"/>
    </source>
</evidence>
<dbReference type="Pfam" id="PF13432">
    <property type="entry name" value="TPR_16"/>
    <property type="match status" value="1"/>
</dbReference>
<dbReference type="Pfam" id="PF13181">
    <property type="entry name" value="TPR_8"/>
    <property type="match status" value="1"/>
</dbReference>
<dbReference type="InterPro" id="IPR019734">
    <property type="entry name" value="TPR_rpt"/>
</dbReference>
<name>A0A840BPN9_9RHOO</name>
<proteinExistence type="inferred from homology"/>
<feature type="domain" description="O-GlcNAc transferase C-terminal" evidence="9">
    <location>
        <begin position="217"/>
        <end position="356"/>
    </location>
</feature>
<feature type="repeat" description="TPR" evidence="8">
    <location>
        <begin position="108"/>
        <end position="141"/>
    </location>
</feature>
<accession>A0A840BPN9</accession>
<feature type="repeat" description="TPR" evidence="8">
    <location>
        <begin position="74"/>
        <end position="107"/>
    </location>
</feature>
<sequence>MAVPSAEDRVSQALAAWSAGDRVQALSVLDEAARAGADSARYHMLCGIVARQTGQLDVALAAYRRAIEREPELAEAWFNLANTCVLQGDLPAAVEAYEATLRLNPAAFQAWNALGSTLTALQAYARASQVLRHAVRIAPDFAESWNNLGRLCWQVGEVGEAIAAFRRAVALAPERAEFHSNLLTLLHYDPDCSGAQIAAEHRAWAERHAPAVATAVPARQSDPRRRLRIGYVSSNFRHDAAGVFIASALCHHDADAFEVYAYCEAPDADALTARMRAAVAHWTETWRLDDAGFARRVEEDAIDILIDLNGHTGRGRLRAFSRRLAPLQFTWLGYEGATGVPAMDALIADANVAPVSGDLHGMEGVIRLPYSFQCWTPPDAAPTPAPRSSREPVFGCFNKPAKLNLGVLASWASILLRVPDARLVLKSAAYADPMARERVLAILTQHGVAAPRIEFRGASSYAEMMRQYADIDVALDPFPFSGGATSCDALWMGVPVVTLRGERFSANHTVSHLAAAGFPEWIADSQEAYARIASRLVTDREMLAMLRLSMRGVVAEAPLCNGRLFTRHLEIRLRTAWQAWCAEAQR</sequence>
<dbReference type="PROSITE" id="PS50005">
    <property type="entry name" value="TPR"/>
    <property type="match status" value="4"/>
</dbReference>
<dbReference type="SMART" id="SM00028">
    <property type="entry name" value="TPR"/>
    <property type="match status" value="4"/>
</dbReference>
<feature type="repeat" description="TPR" evidence="8">
    <location>
        <begin position="142"/>
        <end position="175"/>
    </location>
</feature>
<dbReference type="Gene3D" id="1.25.40.10">
    <property type="entry name" value="Tetratricopeptide repeat domain"/>
    <property type="match status" value="2"/>
</dbReference>
<dbReference type="GO" id="GO:0097363">
    <property type="term" value="F:protein O-acetylglucosaminyltransferase activity"/>
    <property type="evidence" value="ECO:0007669"/>
    <property type="project" value="UniProtKB-EC"/>
</dbReference>
<evidence type="ECO:0000256" key="5">
    <source>
        <dbReference type="ARBA" id="ARBA00022679"/>
    </source>
</evidence>
<keyword evidence="4" id="KW-0328">Glycosyltransferase</keyword>
<evidence type="ECO:0000313" key="10">
    <source>
        <dbReference type="EMBL" id="MBB4014593.1"/>
    </source>
</evidence>
<dbReference type="InterPro" id="IPR029489">
    <property type="entry name" value="OGT/SEC/SPY_C"/>
</dbReference>
<dbReference type="EMBL" id="JACIET010000003">
    <property type="protein sequence ID" value="MBB4014593.1"/>
    <property type="molecule type" value="Genomic_DNA"/>
</dbReference>
<dbReference type="InterPro" id="IPR011990">
    <property type="entry name" value="TPR-like_helical_dom_sf"/>
</dbReference>
<dbReference type="Pfam" id="PF07719">
    <property type="entry name" value="TPR_2"/>
    <property type="match status" value="1"/>
</dbReference>
<protein>
    <recommendedName>
        <fullName evidence="3">protein O-GlcNAc transferase</fullName>
        <ecNumber evidence="3">2.4.1.255</ecNumber>
    </recommendedName>
</protein>
<dbReference type="Gene3D" id="3.40.50.2000">
    <property type="entry name" value="Glycogen Phosphorylase B"/>
    <property type="match status" value="1"/>
</dbReference>
<feature type="domain" description="O-GlcNAc transferase C-terminal" evidence="9">
    <location>
        <begin position="393"/>
        <end position="568"/>
    </location>
</feature>
<dbReference type="InterPro" id="IPR013105">
    <property type="entry name" value="TPR_2"/>
</dbReference>
<comment type="similarity">
    <text evidence="2">Belongs to the glycosyltransferase 41 family. O-GlcNAc transferase subfamily.</text>
</comment>
<dbReference type="SUPFAM" id="SSF53756">
    <property type="entry name" value="UDP-Glycosyltransferase/glycogen phosphorylase"/>
    <property type="match status" value="1"/>
</dbReference>
<organism evidence="10 11">
    <name type="scientific">Niveibacterium umoris</name>
    <dbReference type="NCBI Taxonomy" id="1193620"/>
    <lineage>
        <taxon>Bacteria</taxon>
        <taxon>Pseudomonadati</taxon>
        <taxon>Pseudomonadota</taxon>
        <taxon>Betaproteobacteria</taxon>
        <taxon>Rhodocyclales</taxon>
        <taxon>Rhodocyclaceae</taxon>
        <taxon>Niveibacterium</taxon>
    </lineage>
</organism>
<dbReference type="RefSeq" id="WP_183637403.1">
    <property type="nucleotide sequence ID" value="NZ_BAABLE010000008.1"/>
</dbReference>
<gene>
    <name evidence="10" type="ORF">GGR36_003949</name>
</gene>
<dbReference type="Gene3D" id="3.40.50.11380">
    <property type="match status" value="1"/>
</dbReference>
<feature type="repeat" description="TPR" evidence="8">
    <location>
        <begin position="40"/>
        <end position="73"/>
    </location>
</feature>
<dbReference type="Proteomes" id="UP000561045">
    <property type="component" value="Unassembled WGS sequence"/>
</dbReference>
<evidence type="ECO:0000256" key="3">
    <source>
        <dbReference type="ARBA" id="ARBA00011970"/>
    </source>
</evidence>
<evidence type="ECO:0000259" key="9">
    <source>
        <dbReference type="Pfam" id="PF13844"/>
    </source>
</evidence>
<keyword evidence="6" id="KW-0677">Repeat</keyword>
<evidence type="ECO:0000313" key="11">
    <source>
        <dbReference type="Proteomes" id="UP000561045"/>
    </source>
</evidence>